<comment type="cofactor">
    <cofactor evidence="6">
        <name>Mg(2+)</name>
        <dbReference type="ChEBI" id="CHEBI:18420"/>
    </cofactor>
    <text evidence="6">Binds 1 Mg(2+) ion per monomer.</text>
</comment>
<evidence type="ECO:0000256" key="1">
    <source>
        <dbReference type="ARBA" id="ARBA00004781"/>
    </source>
</evidence>
<evidence type="ECO:0000313" key="8">
    <source>
        <dbReference type="EMBL" id="ASP46636.1"/>
    </source>
</evidence>
<dbReference type="AlphaFoldDB" id="A0A222G3X5"/>
<dbReference type="KEGG" id="cber:B5D82_01875"/>
<comment type="catalytic activity">
    <reaction evidence="5 6">
        <text>dTDP-beta-L-rhamnose + NADP(+) = dTDP-4-dehydro-beta-L-rhamnose + NADPH + H(+)</text>
        <dbReference type="Rhea" id="RHEA:21796"/>
        <dbReference type="ChEBI" id="CHEBI:15378"/>
        <dbReference type="ChEBI" id="CHEBI:57510"/>
        <dbReference type="ChEBI" id="CHEBI:57783"/>
        <dbReference type="ChEBI" id="CHEBI:58349"/>
        <dbReference type="ChEBI" id="CHEBI:62830"/>
        <dbReference type="EC" id="1.1.1.133"/>
    </reaction>
</comment>
<dbReference type="GO" id="GO:0019305">
    <property type="term" value="P:dTDP-rhamnose biosynthetic process"/>
    <property type="evidence" value="ECO:0007669"/>
    <property type="project" value="UniProtKB-UniPathway"/>
</dbReference>
<evidence type="ECO:0000313" key="9">
    <source>
        <dbReference type="Proteomes" id="UP000202259"/>
    </source>
</evidence>
<evidence type="ECO:0000259" key="7">
    <source>
        <dbReference type="Pfam" id="PF04321"/>
    </source>
</evidence>
<dbReference type="GO" id="GO:0008831">
    <property type="term" value="F:dTDP-4-dehydrorhamnose reductase activity"/>
    <property type="evidence" value="ECO:0007669"/>
    <property type="project" value="UniProtKB-EC"/>
</dbReference>
<evidence type="ECO:0000256" key="6">
    <source>
        <dbReference type="RuleBase" id="RU364082"/>
    </source>
</evidence>
<accession>A0A222G3X5</accession>
<sequence length="292" mass="32316">MRLEENNLMTKNILICGGTGLLGPIAGNVLSGQFSVRIHGKSKKADCQGNLISYAETEALLNKEMPDVILNLVALTNVDTCEEDLQLAYNLNVEIPKNLALWCKKNKSLLIQISTDHIYNSAYASEEDVNLVNNYALTKLAGEASVLMVDGMVLRTNFFGRSQTEGRVSFSDWVLKSLKAREPVNLFKDVFFNPLSMKTLSELLAVVINSPHPGVYNLGSREGLSKEDFARTLGDMAGLQHHFAKSVSFADLDLKAARPLDMRMNVEKFELTFEVTLPTLKSEIEGILTSEI</sequence>
<comment type="function">
    <text evidence="6">Catalyzes the reduction of dTDP-6-deoxy-L-lyxo-4-hexulose to yield dTDP-L-rhamnose.</text>
</comment>
<keyword evidence="9" id="KW-1185">Reference proteome</keyword>
<dbReference type="SUPFAM" id="SSF51735">
    <property type="entry name" value="NAD(P)-binding Rossmann-fold domains"/>
    <property type="match status" value="1"/>
</dbReference>
<reference evidence="8 9" key="1">
    <citation type="submission" date="2017-08" db="EMBL/GenBank/DDBJ databases">
        <title>Complete genome of Colwellia sp. NB097-1, a psychrophile bacterium ioslated from Bering Sea.</title>
        <authorList>
            <person name="Chen X."/>
        </authorList>
    </citation>
    <scope>NUCLEOTIDE SEQUENCE [LARGE SCALE GENOMIC DNA]</scope>
    <source>
        <strain evidence="8 9">NB097-1</strain>
    </source>
</reference>
<evidence type="ECO:0000256" key="4">
    <source>
        <dbReference type="ARBA" id="ARBA00017099"/>
    </source>
</evidence>
<dbReference type="Proteomes" id="UP000202259">
    <property type="component" value="Chromosome"/>
</dbReference>
<keyword evidence="6" id="KW-0521">NADP</keyword>
<feature type="domain" description="RmlD-like substrate binding" evidence="7">
    <location>
        <begin position="12"/>
        <end position="288"/>
    </location>
</feature>
<organism evidence="8 9">
    <name type="scientific">Cognaticolwellia beringensis</name>
    <dbReference type="NCBI Taxonomy" id="1967665"/>
    <lineage>
        <taxon>Bacteria</taxon>
        <taxon>Pseudomonadati</taxon>
        <taxon>Pseudomonadota</taxon>
        <taxon>Gammaproteobacteria</taxon>
        <taxon>Alteromonadales</taxon>
        <taxon>Colwelliaceae</taxon>
        <taxon>Cognaticolwellia</taxon>
    </lineage>
</organism>
<proteinExistence type="inferred from homology"/>
<dbReference type="PANTHER" id="PTHR10491">
    <property type="entry name" value="DTDP-4-DEHYDRORHAMNOSE REDUCTASE"/>
    <property type="match status" value="1"/>
</dbReference>
<dbReference type="EC" id="1.1.1.133" evidence="3 6"/>
<dbReference type="Gene3D" id="3.40.50.720">
    <property type="entry name" value="NAD(P)-binding Rossmann-like Domain"/>
    <property type="match status" value="1"/>
</dbReference>
<gene>
    <name evidence="8" type="ORF">B5D82_01875</name>
</gene>
<evidence type="ECO:0000256" key="2">
    <source>
        <dbReference type="ARBA" id="ARBA00010944"/>
    </source>
</evidence>
<dbReference type="Gene3D" id="3.90.25.10">
    <property type="entry name" value="UDP-galactose 4-epimerase, domain 1"/>
    <property type="match status" value="1"/>
</dbReference>
<dbReference type="InterPro" id="IPR005913">
    <property type="entry name" value="dTDP_dehydrorham_reduct"/>
</dbReference>
<keyword evidence="6" id="KW-0560">Oxidoreductase</keyword>
<evidence type="ECO:0000256" key="5">
    <source>
        <dbReference type="ARBA" id="ARBA00048200"/>
    </source>
</evidence>
<comment type="pathway">
    <text evidence="1 6">Carbohydrate biosynthesis; dTDP-L-rhamnose biosynthesis.</text>
</comment>
<dbReference type="Pfam" id="PF04321">
    <property type="entry name" value="RmlD_sub_bind"/>
    <property type="match status" value="1"/>
</dbReference>
<dbReference type="EMBL" id="CP020465">
    <property type="protein sequence ID" value="ASP46636.1"/>
    <property type="molecule type" value="Genomic_DNA"/>
</dbReference>
<protein>
    <recommendedName>
        <fullName evidence="4 6">dTDP-4-dehydrorhamnose reductase</fullName>
        <ecNumber evidence="3 6">1.1.1.133</ecNumber>
    </recommendedName>
</protein>
<evidence type="ECO:0000256" key="3">
    <source>
        <dbReference type="ARBA" id="ARBA00012929"/>
    </source>
</evidence>
<dbReference type="InterPro" id="IPR036291">
    <property type="entry name" value="NAD(P)-bd_dom_sf"/>
</dbReference>
<dbReference type="GO" id="GO:0009243">
    <property type="term" value="P:O antigen biosynthetic process"/>
    <property type="evidence" value="ECO:0007669"/>
    <property type="project" value="UniProtKB-UniPathway"/>
</dbReference>
<dbReference type="UniPathway" id="UPA00124"/>
<name>A0A222G3X5_9GAMM</name>
<dbReference type="UniPathway" id="UPA00281"/>
<comment type="similarity">
    <text evidence="2 6">Belongs to the dTDP-4-dehydrorhamnose reductase family.</text>
</comment>
<dbReference type="CDD" id="cd05254">
    <property type="entry name" value="dTDP_HR_like_SDR_e"/>
    <property type="match status" value="1"/>
</dbReference>
<dbReference type="PANTHER" id="PTHR10491:SF4">
    <property type="entry name" value="METHIONINE ADENOSYLTRANSFERASE 2 SUBUNIT BETA"/>
    <property type="match status" value="1"/>
</dbReference>
<dbReference type="InterPro" id="IPR029903">
    <property type="entry name" value="RmlD-like-bd"/>
</dbReference>